<evidence type="ECO:0000256" key="15">
    <source>
        <dbReference type="ARBA" id="ARBA00032605"/>
    </source>
</evidence>
<evidence type="ECO:0000313" key="20">
    <source>
        <dbReference type="EMBL" id="OCS85459.1"/>
    </source>
</evidence>
<dbReference type="InterPro" id="IPR003805">
    <property type="entry name" value="CobS"/>
</dbReference>
<comment type="subcellular location">
    <subcellularLocation>
        <location evidence="2 19">Cell membrane</location>
        <topology evidence="2 19">Multi-pass membrane protein</topology>
    </subcellularLocation>
</comment>
<comment type="function">
    <text evidence="14 19">Joins adenosylcobinamide-GDP and alpha-ribazole to generate adenosylcobalamin (Ado-cobalamin). Also synthesizes adenosylcobalamin 5'-phosphate from adenosylcobinamide-GDP and alpha-ribazole 5'-phosphate.</text>
</comment>
<evidence type="ECO:0000256" key="17">
    <source>
        <dbReference type="ARBA" id="ARBA00048623"/>
    </source>
</evidence>
<dbReference type="OrthoDB" id="9794626at2"/>
<comment type="pathway">
    <text evidence="3 19">Cofactor biosynthesis; adenosylcobalamin biosynthesis; adenosylcobalamin from cob(II)yrinate a,c-diamide: step 7/7.</text>
</comment>
<protein>
    <recommendedName>
        <fullName evidence="6 19">Adenosylcobinamide-GDP ribazoletransferase</fullName>
        <ecNumber evidence="5 19">2.7.8.26</ecNumber>
    </recommendedName>
    <alternativeName>
        <fullName evidence="16 19">Cobalamin synthase</fullName>
    </alternativeName>
    <alternativeName>
        <fullName evidence="15 19">Cobalamin-5'-phosphate synthase</fullName>
    </alternativeName>
</protein>
<dbReference type="EC" id="2.7.8.26" evidence="5 19"/>
<keyword evidence="21" id="KW-1185">Reference proteome</keyword>
<sequence length="254" mass="28125">MERSADMQGFLLALQFFTVLPIQKQIDLHVHNATAMYSLLPIIGLFIGILDALYIVAMGHTTFSPVFVAIFFILLHAFYTGGLHIDGWVDMSDAFFSYRDVARRVEILDDPRVGAFGAMSLVALVLAQFAIIYELVLANHYMMLVVVPVLARIGAVYCFAYIPLAKETGIAAFFRTLVNKRVLTITTCVIFGITIIATALYELIFVAMISVFLVITILYKRFCLKNFGGVSGDLVGAYITGSEVLLWLAVLLCL</sequence>
<dbReference type="Pfam" id="PF02654">
    <property type="entry name" value="CobS"/>
    <property type="match status" value="1"/>
</dbReference>
<keyword evidence="7 19" id="KW-1003">Cell membrane</keyword>
<keyword evidence="9 19" id="KW-0808">Transferase</keyword>
<dbReference type="HAMAP" id="MF_00719">
    <property type="entry name" value="CobS"/>
    <property type="match status" value="1"/>
</dbReference>
<evidence type="ECO:0000256" key="16">
    <source>
        <dbReference type="ARBA" id="ARBA00032853"/>
    </source>
</evidence>
<dbReference type="EMBL" id="MASJ01000014">
    <property type="protein sequence ID" value="OCS85459.1"/>
    <property type="molecule type" value="Genomic_DNA"/>
</dbReference>
<evidence type="ECO:0000256" key="5">
    <source>
        <dbReference type="ARBA" id="ARBA00013200"/>
    </source>
</evidence>
<comment type="cofactor">
    <cofactor evidence="1 19">
        <name>Mg(2+)</name>
        <dbReference type="ChEBI" id="CHEBI:18420"/>
    </cofactor>
</comment>
<evidence type="ECO:0000256" key="2">
    <source>
        <dbReference type="ARBA" id="ARBA00004651"/>
    </source>
</evidence>
<dbReference type="STRING" id="33978.A6M13_13565"/>
<evidence type="ECO:0000256" key="7">
    <source>
        <dbReference type="ARBA" id="ARBA00022475"/>
    </source>
</evidence>
<dbReference type="PANTHER" id="PTHR34148">
    <property type="entry name" value="ADENOSYLCOBINAMIDE-GDP RIBAZOLETRANSFERASE"/>
    <property type="match status" value="1"/>
</dbReference>
<keyword evidence="11 19" id="KW-0460">Magnesium</keyword>
<keyword evidence="8 19" id="KW-0169">Cobalamin biosynthesis</keyword>
<dbReference type="GO" id="GO:0005886">
    <property type="term" value="C:plasma membrane"/>
    <property type="evidence" value="ECO:0007669"/>
    <property type="project" value="UniProtKB-SubCell"/>
</dbReference>
<dbReference type="NCBIfam" id="TIGR00317">
    <property type="entry name" value="cobS"/>
    <property type="match status" value="1"/>
</dbReference>
<proteinExistence type="inferred from homology"/>
<dbReference type="UniPathway" id="UPA00148">
    <property type="reaction ID" value="UER00238"/>
</dbReference>
<evidence type="ECO:0000256" key="10">
    <source>
        <dbReference type="ARBA" id="ARBA00022692"/>
    </source>
</evidence>
<evidence type="ECO:0000256" key="8">
    <source>
        <dbReference type="ARBA" id="ARBA00022573"/>
    </source>
</evidence>
<keyword evidence="13 19" id="KW-0472">Membrane</keyword>
<dbReference type="GO" id="GO:0009236">
    <property type="term" value="P:cobalamin biosynthetic process"/>
    <property type="evidence" value="ECO:0007669"/>
    <property type="project" value="UniProtKB-UniRule"/>
</dbReference>
<evidence type="ECO:0000256" key="1">
    <source>
        <dbReference type="ARBA" id="ARBA00001946"/>
    </source>
</evidence>
<comment type="catalytic activity">
    <reaction evidence="18 19">
        <text>alpha-ribazole 5'-phosphate + adenosylcob(III)inamide-GDP = adenosylcob(III)alamin 5'-phosphate + GMP + H(+)</text>
        <dbReference type="Rhea" id="RHEA:23560"/>
        <dbReference type="ChEBI" id="CHEBI:15378"/>
        <dbReference type="ChEBI" id="CHEBI:57918"/>
        <dbReference type="ChEBI" id="CHEBI:58115"/>
        <dbReference type="ChEBI" id="CHEBI:60487"/>
        <dbReference type="ChEBI" id="CHEBI:60493"/>
        <dbReference type="EC" id="2.7.8.26"/>
    </reaction>
</comment>
<evidence type="ECO:0000256" key="3">
    <source>
        <dbReference type="ARBA" id="ARBA00004663"/>
    </source>
</evidence>
<keyword evidence="10 19" id="KW-0812">Transmembrane</keyword>
<dbReference type="GO" id="GO:0008818">
    <property type="term" value="F:cobalamin 5'-phosphate synthase activity"/>
    <property type="evidence" value="ECO:0007669"/>
    <property type="project" value="UniProtKB-UniRule"/>
</dbReference>
<evidence type="ECO:0000256" key="18">
    <source>
        <dbReference type="ARBA" id="ARBA00049504"/>
    </source>
</evidence>
<dbReference type="AlphaFoldDB" id="A0A1C0YE95"/>
<evidence type="ECO:0000256" key="6">
    <source>
        <dbReference type="ARBA" id="ARBA00015850"/>
    </source>
</evidence>
<evidence type="ECO:0000256" key="11">
    <source>
        <dbReference type="ARBA" id="ARBA00022842"/>
    </source>
</evidence>
<dbReference type="Proteomes" id="UP000093199">
    <property type="component" value="Unassembled WGS sequence"/>
</dbReference>
<evidence type="ECO:0000256" key="9">
    <source>
        <dbReference type="ARBA" id="ARBA00022679"/>
    </source>
</evidence>
<comment type="catalytic activity">
    <reaction evidence="17 19">
        <text>alpha-ribazole + adenosylcob(III)inamide-GDP = adenosylcob(III)alamin + GMP + H(+)</text>
        <dbReference type="Rhea" id="RHEA:16049"/>
        <dbReference type="ChEBI" id="CHEBI:10329"/>
        <dbReference type="ChEBI" id="CHEBI:15378"/>
        <dbReference type="ChEBI" id="CHEBI:18408"/>
        <dbReference type="ChEBI" id="CHEBI:58115"/>
        <dbReference type="ChEBI" id="CHEBI:60487"/>
        <dbReference type="EC" id="2.7.8.26"/>
    </reaction>
</comment>
<evidence type="ECO:0000256" key="12">
    <source>
        <dbReference type="ARBA" id="ARBA00022989"/>
    </source>
</evidence>
<comment type="similarity">
    <text evidence="4 19">Belongs to the CobS family.</text>
</comment>
<evidence type="ECO:0000256" key="4">
    <source>
        <dbReference type="ARBA" id="ARBA00010561"/>
    </source>
</evidence>
<name>A0A1C0YE95_9BACL</name>
<comment type="caution">
    <text evidence="20">The sequence shown here is derived from an EMBL/GenBank/DDBJ whole genome shotgun (WGS) entry which is preliminary data.</text>
</comment>
<evidence type="ECO:0000313" key="21">
    <source>
        <dbReference type="Proteomes" id="UP000093199"/>
    </source>
</evidence>
<accession>A0A1C0YE95</accession>
<evidence type="ECO:0000256" key="19">
    <source>
        <dbReference type="HAMAP-Rule" id="MF_00719"/>
    </source>
</evidence>
<evidence type="ECO:0000256" key="14">
    <source>
        <dbReference type="ARBA" id="ARBA00025228"/>
    </source>
</evidence>
<keyword evidence="12 19" id="KW-1133">Transmembrane helix</keyword>
<gene>
    <name evidence="19" type="primary">cobS</name>
    <name evidence="20" type="ORF">A6M13_13565</name>
</gene>
<reference evidence="20 21" key="1">
    <citation type="submission" date="2016-07" db="EMBL/GenBank/DDBJ databases">
        <title>Caryophanon tenue genome sequencing.</title>
        <authorList>
            <person name="Verma A."/>
            <person name="Pal Y."/>
            <person name="Krishnamurthi S."/>
        </authorList>
    </citation>
    <scope>NUCLEOTIDE SEQUENCE [LARGE SCALE GENOMIC DNA]</scope>
    <source>
        <strain evidence="20 21">DSM 14152</strain>
    </source>
</reference>
<dbReference type="GO" id="GO:0051073">
    <property type="term" value="F:adenosylcobinamide-GDP ribazoletransferase activity"/>
    <property type="evidence" value="ECO:0007669"/>
    <property type="project" value="UniProtKB-UniRule"/>
</dbReference>
<organism evidence="20 21">
    <name type="scientific">Caryophanon tenue</name>
    <dbReference type="NCBI Taxonomy" id="33978"/>
    <lineage>
        <taxon>Bacteria</taxon>
        <taxon>Bacillati</taxon>
        <taxon>Bacillota</taxon>
        <taxon>Bacilli</taxon>
        <taxon>Bacillales</taxon>
        <taxon>Caryophanaceae</taxon>
        <taxon>Caryophanon</taxon>
    </lineage>
</organism>
<dbReference type="PANTHER" id="PTHR34148:SF1">
    <property type="entry name" value="ADENOSYLCOBINAMIDE-GDP RIBAZOLETRANSFERASE"/>
    <property type="match status" value="1"/>
</dbReference>
<evidence type="ECO:0000256" key="13">
    <source>
        <dbReference type="ARBA" id="ARBA00023136"/>
    </source>
</evidence>